<evidence type="ECO:0000256" key="2">
    <source>
        <dbReference type="ARBA" id="ARBA00022801"/>
    </source>
</evidence>
<evidence type="ECO:0000313" key="9">
    <source>
        <dbReference type="Proteomes" id="UP001445335"/>
    </source>
</evidence>
<feature type="active site" description="Proton donor" evidence="3">
    <location>
        <position position="192"/>
    </location>
</feature>
<accession>A0AAW1RIY7</accession>
<evidence type="ECO:0000259" key="7">
    <source>
        <dbReference type="PROSITE" id="PS51845"/>
    </source>
</evidence>
<feature type="binding site" evidence="4">
    <location>
        <position position="233"/>
    </location>
    <ligand>
        <name>AMP</name>
        <dbReference type="ChEBI" id="CHEBI:456215"/>
    </ligand>
</feature>
<feature type="binding site" evidence="5">
    <location>
        <position position="196"/>
    </location>
    <ligand>
        <name>Zn(2+)</name>
        <dbReference type="ChEBI" id="CHEBI:29105"/>
        <label>1</label>
    </ligand>
</feature>
<organism evidence="8 9">
    <name type="scientific">Elliptochloris bilobata</name>
    <dbReference type="NCBI Taxonomy" id="381761"/>
    <lineage>
        <taxon>Eukaryota</taxon>
        <taxon>Viridiplantae</taxon>
        <taxon>Chlorophyta</taxon>
        <taxon>core chlorophytes</taxon>
        <taxon>Trebouxiophyceae</taxon>
        <taxon>Trebouxiophyceae incertae sedis</taxon>
        <taxon>Elliptochloris clade</taxon>
        <taxon>Elliptochloris</taxon>
    </lineage>
</organism>
<dbReference type="PANTHER" id="PTHR11347">
    <property type="entry name" value="CYCLIC NUCLEOTIDE PHOSPHODIESTERASE"/>
    <property type="match status" value="1"/>
</dbReference>
<feature type="binding site" evidence="5">
    <location>
        <position position="233"/>
    </location>
    <ligand>
        <name>Zn(2+)</name>
        <dbReference type="ChEBI" id="CHEBI:29105"/>
        <label>2</label>
    </ligand>
</feature>
<dbReference type="Proteomes" id="UP001445335">
    <property type="component" value="Unassembled WGS sequence"/>
</dbReference>
<dbReference type="InterPro" id="IPR023088">
    <property type="entry name" value="PDEase"/>
</dbReference>
<gene>
    <name evidence="8" type="ORF">WJX81_002981</name>
</gene>
<evidence type="ECO:0000256" key="4">
    <source>
        <dbReference type="PIRSR" id="PIRSR623088-2"/>
    </source>
</evidence>
<keyword evidence="2 6" id="KW-0378">Hydrolase</keyword>
<comment type="cofactor">
    <cofactor evidence="6">
        <name>a divalent metal cation</name>
        <dbReference type="ChEBI" id="CHEBI:60240"/>
    </cofactor>
    <text evidence="6">Binds 2 divalent metal cations per subunit. Site 1 may preferentially bind zinc ions, while site 2 has a preference for magnesium and/or manganese ions.</text>
</comment>
<reference evidence="8 9" key="1">
    <citation type="journal article" date="2024" name="Nat. Commun.">
        <title>Phylogenomics reveals the evolutionary origins of lichenization in chlorophyte algae.</title>
        <authorList>
            <person name="Puginier C."/>
            <person name="Libourel C."/>
            <person name="Otte J."/>
            <person name="Skaloud P."/>
            <person name="Haon M."/>
            <person name="Grisel S."/>
            <person name="Petersen M."/>
            <person name="Berrin J.G."/>
            <person name="Delaux P.M."/>
            <person name="Dal Grande F."/>
            <person name="Keller J."/>
        </authorList>
    </citation>
    <scope>NUCLEOTIDE SEQUENCE [LARGE SCALE GENOMIC DNA]</scope>
    <source>
        <strain evidence="8 9">SAG 245.80</strain>
    </source>
</reference>
<dbReference type="EC" id="3.1.4.-" evidence="6"/>
<dbReference type="AlphaFoldDB" id="A0AAW1RIY7"/>
<dbReference type="EMBL" id="JALJOU010000034">
    <property type="protein sequence ID" value="KAK9834015.1"/>
    <property type="molecule type" value="Genomic_DNA"/>
</dbReference>
<evidence type="ECO:0000256" key="1">
    <source>
        <dbReference type="ARBA" id="ARBA00022723"/>
    </source>
</evidence>
<dbReference type="GO" id="GO:0007165">
    <property type="term" value="P:signal transduction"/>
    <property type="evidence" value="ECO:0007669"/>
    <property type="project" value="InterPro"/>
</dbReference>
<evidence type="ECO:0000256" key="5">
    <source>
        <dbReference type="PIRSR" id="PIRSR623088-3"/>
    </source>
</evidence>
<dbReference type="InterPro" id="IPR003607">
    <property type="entry name" value="HD/PDEase_dom"/>
</dbReference>
<dbReference type="PRINTS" id="PR00387">
    <property type="entry name" value="PDIESTERASE1"/>
</dbReference>
<name>A0AAW1RIY7_9CHLO</name>
<keyword evidence="9" id="KW-1185">Reference proteome</keyword>
<feature type="binding site" evidence="4">
    <location>
        <position position="397"/>
    </location>
    <ligand>
        <name>AMP</name>
        <dbReference type="ChEBI" id="CHEBI:456215"/>
    </ligand>
</feature>
<sequence length="454" mass="49241">MERRSHPVPITADVTRSLDVIRRLQGAPQEVVSASERTALGHLSDWLSDLGVASAGGSSDDEDLVDDAKARSYLHAIRDQYARHSVAPLVHGRLFGQSPKVQPNGVLLRGQVSSKDDLLEAPLATEMEKLDQWEGFDIFEVARLSRGRPLETVTLAALQRFGLVEKLRLPLAKLAAFLQDVEAAYATPNPYHNSTHAADVTQGLATMLAGNAVTAQLTDLELLALVLAAAVHDVGHPGVSNEFLVLTHAEAALTYNDSSVNENMHASLAFRLLRKPANSFLEVLPDNDYRFVRRTMISLVLGTDMALHSEIIKDFAASARLFGGDLGAWPAEKRATLLQMLVHCADIGNPARPLAVSLKWTARIVEEQLAEGDRERALGLPSSAIRDRSRVDVPSSQVAFLAFVVRPAFEAARAVLPAAAATVLANAELARRHWSRCAAHPLDDMFQAPPAVSE</sequence>
<feature type="domain" description="PDEase" evidence="7">
    <location>
        <begin position="115"/>
        <end position="441"/>
    </location>
</feature>
<feature type="binding site" evidence="4">
    <location>
        <position position="346"/>
    </location>
    <ligand>
        <name>AMP</name>
        <dbReference type="ChEBI" id="CHEBI:456215"/>
    </ligand>
</feature>
<dbReference type="GO" id="GO:0004114">
    <property type="term" value="F:3',5'-cyclic-nucleotide phosphodiesterase activity"/>
    <property type="evidence" value="ECO:0007669"/>
    <property type="project" value="InterPro"/>
</dbReference>
<feature type="binding site" evidence="5">
    <location>
        <position position="232"/>
    </location>
    <ligand>
        <name>Zn(2+)</name>
        <dbReference type="ChEBI" id="CHEBI:29105"/>
        <label>1</label>
    </ligand>
</feature>
<evidence type="ECO:0000256" key="3">
    <source>
        <dbReference type="PIRSR" id="PIRSR623088-1"/>
    </source>
</evidence>
<dbReference type="Gene3D" id="1.10.1300.10">
    <property type="entry name" value="3'5'-cyclic nucleotide phosphodiesterase, catalytic domain"/>
    <property type="match status" value="1"/>
</dbReference>
<proteinExistence type="inferred from homology"/>
<dbReference type="InterPro" id="IPR002073">
    <property type="entry name" value="PDEase_catalytic_dom"/>
</dbReference>
<evidence type="ECO:0000256" key="6">
    <source>
        <dbReference type="RuleBase" id="RU363067"/>
    </source>
</evidence>
<dbReference type="PROSITE" id="PS00126">
    <property type="entry name" value="PDEASE_I_1"/>
    <property type="match status" value="1"/>
</dbReference>
<dbReference type="InterPro" id="IPR023174">
    <property type="entry name" value="PDEase_CS"/>
</dbReference>
<dbReference type="SUPFAM" id="SSF109604">
    <property type="entry name" value="HD-domain/PDEase-like"/>
    <property type="match status" value="1"/>
</dbReference>
<comment type="caution">
    <text evidence="8">The sequence shown here is derived from an EMBL/GenBank/DDBJ whole genome shotgun (WGS) entry which is preliminary data.</text>
</comment>
<dbReference type="SMART" id="SM00471">
    <property type="entry name" value="HDc"/>
    <property type="match status" value="1"/>
</dbReference>
<keyword evidence="1 5" id="KW-0479">Metal-binding</keyword>
<comment type="similarity">
    <text evidence="6">Belongs to the cyclic nucleotide phosphodiesterase family.</text>
</comment>
<feature type="binding site" evidence="4">
    <location>
        <begin position="192"/>
        <end position="196"/>
    </location>
    <ligand>
        <name>AMP</name>
        <dbReference type="ChEBI" id="CHEBI:456215"/>
    </ligand>
</feature>
<feature type="binding site" evidence="5">
    <location>
        <position position="233"/>
    </location>
    <ligand>
        <name>Zn(2+)</name>
        <dbReference type="ChEBI" id="CHEBI:29105"/>
        <label>1</label>
    </ligand>
</feature>
<protein>
    <recommendedName>
        <fullName evidence="6">Phosphodiesterase</fullName>
        <ecNumber evidence="6">3.1.4.-</ecNumber>
    </recommendedName>
</protein>
<evidence type="ECO:0000313" key="8">
    <source>
        <dbReference type="EMBL" id="KAK9834015.1"/>
    </source>
</evidence>
<dbReference type="GO" id="GO:0046872">
    <property type="term" value="F:metal ion binding"/>
    <property type="evidence" value="ECO:0007669"/>
    <property type="project" value="UniProtKB-KW"/>
</dbReference>
<dbReference type="CDD" id="cd00077">
    <property type="entry name" value="HDc"/>
    <property type="match status" value="1"/>
</dbReference>
<dbReference type="Pfam" id="PF00233">
    <property type="entry name" value="PDEase_I"/>
    <property type="match status" value="1"/>
</dbReference>
<feature type="binding site" evidence="5">
    <location>
        <position position="346"/>
    </location>
    <ligand>
        <name>Zn(2+)</name>
        <dbReference type="ChEBI" id="CHEBI:29105"/>
        <label>1</label>
    </ligand>
</feature>
<dbReference type="InterPro" id="IPR036971">
    <property type="entry name" value="PDEase_catalytic_dom_sf"/>
</dbReference>
<dbReference type="PROSITE" id="PS51845">
    <property type="entry name" value="PDEASE_I_2"/>
    <property type="match status" value="1"/>
</dbReference>